<dbReference type="Proteomes" id="UP000269692">
    <property type="component" value="Unassembled WGS sequence"/>
</dbReference>
<dbReference type="EMBL" id="RCTF01000020">
    <property type="protein sequence ID" value="RLP74187.1"/>
    <property type="molecule type" value="Genomic_DNA"/>
</dbReference>
<feature type="compositionally biased region" description="Low complexity" evidence="1">
    <location>
        <begin position="280"/>
        <end position="290"/>
    </location>
</feature>
<feature type="region of interest" description="Disordered" evidence="1">
    <location>
        <begin position="217"/>
        <end position="310"/>
    </location>
</feature>
<feature type="compositionally biased region" description="Low complexity" evidence="1">
    <location>
        <begin position="297"/>
        <end position="310"/>
    </location>
</feature>
<gene>
    <name evidence="2" type="ORF">D9R14_19185</name>
</gene>
<sequence length="310" mass="30868">MALGTDAVRMRGIGQVRRRGSARAAFAAPAAIAALALALAGCGAGEGLDGAFGAQDVGVAGASAGVSSTPGSLTVGSGPNAIEYECPKVTVRTGASTWQVQAREGGLRYQGTIGQLARECSISGANMAVKVGIEGRVLVGEKGTAGALEVPIRIAVVQEGPNPKTVATKFFVLPLEIPQGQVSSTFAVVEDQLTFPLVKPDEIERYVIYVGYDPQGEPKIRPARSAQPRPSASSSSSPRPAAPAPSAAAKPKPAATPAAAPAGDPGAPKDDVFGPPPSGPTSNTSSSGGFAPPPSSAAPASSGGFAPPPR</sequence>
<evidence type="ECO:0000256" key="1">
    <source>
        <dbReference type="SAM" id="MobiDB-lite"/>
    </source>
</evidence>
<proteinExistence type="predicted"/>
<evidence type="ECO:0000313" key="2">
    <source>
        <dbReference type="EMBL" id="RLP74187.1"/>
    </source>
</evidence>
<dbReference type="OrthoDB" id="7678486at2"/>
<name>A0A3L7A208_9HYPH</name>
<dbReference type="AlphaFoldDB" id="A0A3L7A208"/>
<organism evidence="2 3">
    <name type="scientific">Xanthobacter tagetidis</name>
    <dbReference type="NCBI Taxonomy" id="60216"/>
    <lineage>
        <taxon>Bacteria</taxon>
        <taxon>Pseudomonadati</taxon>
        <taxon>Pseudomonadota</taxon>
        <taxon>Alphaproteobacteria</taxon>
        <taxon>Hyphomicrobiales</taxon>
        <taxon>Xanthobacteraceae</taxon>
        <taxon>Xanthobacter</taxon>
    </lineage>
</organism>
<keyword evidence="3" id="KW-1185">Reference proteome</keyword>
<accession>A0A3L7A208</accession>
<protein>
    <submittedName>
        <fullName evidence="2">Uncharacterized protein</fullName>
    </submittedName>
</protein>
<reference evidence="2 3" key="1">
    <citation type="submission" date="2018-10" db="EMBL/GenBank/DDBJ databases">
        <title>Xanthobacter tagetidis genome sequencing and assembly.</title>
        <authorList>
            <person name="Maclea K.S."/>
            <person name="Goen A.E."/>
            <person name="Fatima S.A."/>
        </authorList>
    </citation>
    <scope>NUCLEOTIDE SEQUENCE [LARGE SCALE GENOMIC DNA]</scope>
    <source>
        <strain evidence="2 3">ATCC 700314</strain>
    </source>
</reference>
<feature type="compositionally biased region" description="Low complexity" evidence="1">
    <location>
        <begin position="223"/>
        <end position="266"/>
    </location>
</feature>
<dbReference type="RefSeq" id="WP_121624967.1">
    <property type="nucleotide sequence ID" value="NZ_JACIIW010000007.1"/>
</dbReference>
<evidence type="ECO:0000313" key="3">
    <source>
        <dbReference type="Proteomes" id="UP000269692"/>
    </source>
</evidence>
<comment type="caution">
    <text evidence="2">The sequence shown here is derived from an EMBL/GenBank/DDBJ whole genome shotgun (WGS) entry which is preliminary data.</text>
</comment>